<dbReference type="EMBL" id="UINC01162087">
    <property type="protein sequence ID" value="SVD61645.1"/>
    <property type="molecule type" value="Genomic_DNA"/>
</dbReference>
<evidence type="ECO:0000313" key="1">
    <source>
        <dbReference type="EMBL" id="SVD61645.1"/>
    </source>
</evidence>
<accession>A0A382WTC9</accession>
<dbReference type="AlphaFoldDB" id="A0A382WTC9"/>
<organism evidence="1">
    <name type="scientific">marine metagenome</name>
    <dbReference type="NCBI Taxonomy" id="408172"/>
    <lineage>
        <taxon>unclassified sequences</taxon>
        <taxon>metagenomes</taxon>
        <taxon>ecological metagenomes</taxon>
    </lineage>
</organism>
<protein>
    <submittedName>
        <fullName evidence="1">Uncharacterized protein</fullName>
    </submittedName>
</protein>
<sequence>AESFFFIDGLLSRPLVLQVSSRELLHLHSYYVGIFIPSLAFSPKEMGNQKSTIGL</sequence>
<name>A0A382WTC9_9ZZZZ</name>
<proteinExistence type="predicted"/>
<gene>
    <name evidence="1" type="ORF">METZ01_LOCUS414499</name>
</gene>
<feature type="non-terminal residue" evidence="1">
    <location>
        <position position="1"/>
    </location>
</feature>
<reference evidence="1" key="1">
    <citation type="submission" date="2018-05" db="EMBL/GenBank/DDBJ databases">
        <authorList>
            <person name="Lanie J.A."/>
            <person name="Ng W.-L."/>
            <person name="Kazmierczak K.M."/>
            <person name="Andrzejewski T.M."/>
            <person name="Davidsen T.M."/>
            <person name="Wayne K.J."/>
            <person name="Tettelin H."/>
            <person name="Glass J.I."/>
            <person name="Rusch D."/>
            <person name="Podicherti R."/>
            <person name="Tsui H.-C.T."/>
            <person name="Winkler M.E."/>
        </authorList>
    </citation>
    <scope>NUCLEOTIDE SEQUENCE</scope>
</reference>